<proteinExistence type="predicted"/>
<protein>
    <submittedName>
        <fullName evidence="1">Putative inactive leucine-rich repeat receptor-like protein kinase</fullName>
    </submittedName>
</protein>
<evidence type="ECO:0000313" key="2">
    <source>
        <dbReference type="Proteomes" id="UP000325315"/>
    </source>
</evidence>
<dbReference type="OrthoDB" id="676979at2759"/>
<keyword evidence="1" id="KW-0418">Kinase</keyword>
<sequence length="73" mass="8702">MEKKWDQWLKIHDRTPLKPKLHPPTLTAKPYITLHLWLLFRPFEGKEKKNKVISFPNVTIVILFAELPPCELQ</sequence>
<dbReference type="Proteomes" id="UP000325315">
    <property type="component" value="Unassembled WGS sequence"/>
</dbReference>
<keyword evidence="2" id="KW-1185">Reference proteome</keyword>
<comment type="caution">
    <text evidence="1">The sequence shown here is derived from an EMBL/GenBank/DDBJ whole genome shotgun (WGS) entry which is preliminary data.</text>
</comment>
<accession>A0A5B6WYJ3</accession>
<gene>
    <name evidence="1" type="ORF">EPI10_030399</name>
</gene>
<name>A0A5B6WYJ3_9ROSI</name>
<evidence type="ECO:0000313" key="1">
    <source>
        <dbReference type="EMBL" id="KAA3486493.1"/>
    </source>
</evidence>
<reference evidence="2" key="1">
    <citation type="journal article" date="2019" name="Plant Biotechnol. J.">
        <title>Genome sequencing of the Australian wild diploid species Gossypium australe highlights disease resistance and delayed gland morphogenesis.</title>
        <authorList>
            <person name="Cai Y."/>
            <person name="Cai X."/>
            <person name="Wang Q."/>
            <person name="Wang P."/>
            <person name="Zhang Y."/>
            <person name="Cai C."/>
            <person name="Xu Y."/>
            <person name="Wang K."/>
            <person name="Zhou Z."/>
            <person name="Wang C."/>
            <person name="Geng S."/>
            <person name="Li B."/>
            <person name="Dong Q."/>
            <person name="Hou Y."/>
            <person name="Wang H."/>
            <person name="Ai P."/>
            <person name="Liu Z."/>
            <person name="Yi F."/>
            <person name="Sun M."/>
            <person name="An G."/>
            <person name="Cheng J."/>
            <person name="Zhang Y."/>
            <person name="Shi Q."/>
            <person name="Xie Y."/>
            <person name="Shi X."/>
            <person name="Chang Y."/>
            <person name="Huang F."/>
            <person name="Chen Y."/>
            <person name="Hong S."/>
            <person name="Mi L."/>
            <person name="Sun Q."/>
            <person name="Zhang L."/>
            <person name="Zhou B."/>
            <person name="Peng R."/>
            <person name="Zhang X."/>
            <person name="Liu F."/>
        </authorList>
    </citation>
    <scope>NUCLEOTIDE SEQUENCE [LARGE SCALE GENOMIC DNA]</scope>
    <source>
        <strain evidence="2">cv. PA1801</strain>
    </source>
</reference>
<keyword evidence="1" id="KW-0808">Transferase</keyword>
<dbReference type="EMBL" id="SMMG02000001">
    <property type="protein sequence ID" value="KAA3486493.1"/>
    <property type="molecule type" value="Genomic_DNA"/>
</dbReference>
<organism evidence="1 2">
    <name type="scientific">Gossypium australe</name>
    <dbReference type="NCBI Taxonomy" id="47621"/>
    <lineage>
        <taxon>Eukaryota</taxon>
        <taxon>Viridiplantae</taxon>
        <taxon>Streptophyta</taxon>
        <taxon>Embryophyta</taxon>
        <taxon>Tracheophyta</taxon>
        <taxon>Spermatophyta</taxon>
        <taxon>Magnoliopsida</taxon>
        <taxon>eudicotyledons</taxon>
        <taxon>Gunneridae</taxon>
        <taxon>Pentapetalae</taxon>
        <taxon>rosids</taxon>
        <taxon>malvids</taxon>
        <taxon>Malvales</taxon>
        <taxon>Malvaceae</taxon>
        <taxon>Malvoideae</taxon>
        <taxon>Gossypium</taxon>
    </lineage>
</organism>
<keyword evidence="1" id="KW-0675">Receptor</keyword>
<dbReference type="AlphaFoldDB" id="A0A5B6WYJ3"/>
<dbReference type="GO" id="GO:0016301">
    <property type="term" value="F:kinase activity"/>
    <property type="evidence" value="ECO:0007669"/>
    <property type="project" value="UniProtKB-KW"/>
</dbReference>